<dbReference type="EMBL" id="CP110615">
    <property type="protein sequence ID" value="UZJ24764.1"/>
    <property type="molecule type" value="Genomic_DNA"/>
</dbReference>
<keyword evidence="3" id="KW-1185">Reference proteome</keyword>
<feature type="coiled-coil region" evidence="1">
    <location>
        <begin position="66"/>
        <end position="100"/>
    </location>
</feature>
<name>A0ABY6NZD4_9NOCA</name>
<sequence length="129" mass="14144">MNTTYQVEVTREGKWWMVAVPALDVITQARRYADIGTTARELVAVVTDEPLSHVTVHIHLRDVDGIPNLDDTVTELTTRAAAAEQERKDLQARKAALAQSLVKANVPVRDVGSLLGVSYQRAQQLATPA</sequence>
<evidence type="ECO:0000256" key="1">
    <source>
        <dbReference type="SAM" id="Coils"/>
    </source>
</evidence>
<proteinExistence type="predicted"/>
<organism evidence="2 3">
    <name type="scientific">Rhodococcus antarcticus</name>
    <dbReference type="NCBI Taxonomy" id="2987751"/>
    <lineage>
        <taxon>Bacteria</taxon>
        <taxon>Bacillati</taxon>
        <taxon>Actinomycetota</taxon>
        <taxon>Actinomycetes</taxon>
        <taxon>Mycobacteriales</taxon>
        <taxon>Nocardiaceae</taxon>
        <taxon>Rhodococcus</taxon>
    </lineage>
</organism>
<protein>
    <submittedName>
        <fullName evidence="2">HicB family toxin-antitoxin system</fullName>
    </submittedName>
</protein>
<reference evidence="2" key="1">
    <citation type="submission" date="2022-10" db="EMBL/GenBank/DDBJ databases">
        <title>Rhodococcus sp.75.</title>
        <authorList>
            <person name="Sun M."/>
        </authorList>
    </citation>
    <scope>NUCLEOTIDE SEQUENCE</scope>
    <source>
        <strain evidence="2">75</strain>
    </source>
</reference>
<evidence type="ECO:0000313" key="3">
    <source>
        <dbReference type="Proteomes" id="UP001164965"/>
    </source>
</evidence>
<dbReference type="Proteomes" id="UP001164965">
    <property type="component" value="Chromosome"/>
</dbReference>
<keyword evidence="1" id="KW-0175">Coiled coil</keyword>
<accession>A0ABY6NZD4</accession>
<evidence type="ECO:0000313" key="2">
    <source>
        <dbReference type="EMBL" id="UZJ24764.1"/>
    </source>
</evidence>
<dbReference type="RefSeq" id="WP_265382870.1">
    <property type="nucleotide sequence ID" value="NZ_CP110615.1"/>
</dbReference>
<gene>
    <name evidence="2" type="ORF">RHODO2019_16910</name>
</gene>